<keyword evidence="3" id="KW-1185">Reference proteome</keyword>
<dbReference type="PROSITE" id="PS51186">
    <property type="entry name" value="GNAT"/>
    <property type="match status" value="1"/>
</dbReference>
<name>A0A917XE06_9ACTN</name>
<dbReference type="InterPro" id="IPR016181">
    <property type="entry name" value="Acyl_CoA_acyltransferase"/>
</dbReference>
<feature type="domain" description="N-acetyltransferase" evidence="1">
    <location>
        <begin position="13"/>
        <end position="183"/>
    </location>
</feature>
<dbReference type="RefSeq" id="WP_229713227.1">
    <property type="nucleotide sequence ID" value="NZ_BMML01000009.1"/>
</dbReference>
<proteinExistence type="predicted"/>
<reference evidence="2" key="2">
    <citation type="submission" date="2020-09" db="EMBL/GenBank/DDBJ databases">
        <authorList>
            <person name="Sun Q."/>
            <person name="Zhou Y."/>
        </authorList>
    </citation>
    <scope>NUCLEOTIDE SEQUENCE</scope>
    <source>
        <strain evidence="2">CGMCC 4.7110</strain>
    </source>
</reference>
<comment type="caution">
    <text evidence="2">The sequence shown here is derived from an EMBL/GenBank/DDBJ whole genome shotgun (WGS) entry which is preliminary data.</text>
</comment>
<dbReference type="Gene3D" id="3.40.630.30">
    <property type="match status" value="1"/>
</dbReference>
<evidence type="ECO:0000259" key="1">
    <source>
        <dbReference type="PROSITE" id="PS51186"/>
    </source>
</evidence>
<protein>
    <submittedName>
        <fullName evidence="2">GCN5 family N-acetyltransferase</fullName>
    </submittedName>
</protein>
<dbReference type="AlphaFoldDB" id="A0A917XE06"/>
<dbReference type="Pfam" id="PF00583">
    <property type="entry name" value="Acetyltransf_1"/>
    <property type="match status" value="1"/>
</dbReference>
<evidence type="ECO:0000313" key="3">
    <source>
        <dbReference type="Proteomes" id="UP000653411"/>
    </source>
</evidence>
<accession>A0A917XE06</accession>
<sequence>MDSMDSMAGSGKIRIRDGRADDIPVVLGMFDSAVEWLVSQGRTRQWGTTPWSANPRAVEMIDRYFAEGSPYIAEYDGVPAATLTLTDAPGSYLAPAAEPERYIHILASDRRFKGTGTGAALLAHAAAETCRAGVSLLRVDCYAGDDRKLVAFYENNGFVPTEAFTVAVAGDDSWPGQVLARRL</sequence>
<dbReference type="EMBL" id="BMML01000009">
    <property type="protein sequence ID" value="GGN14158.1"/>
    <property type="molecule type" value="Genomic_DNA"/>
</dbReference>
<dbReference type="GO" id="GO:0016747">
    <property type="term" value="F:acyltransferase activity, transferring groups other than amino-acyl groups"/>
    <property type="evidence" value="ECO:0007669"/>
    <property type="project" value="InterPro"/>
</dbReference>
<dbReference type="Proteomes" id="UP000653411">
    <property type="component" value="Unassembled WGS sequence"/>
</dbReference>
<dbReference type="InterPro" id="IPR000182">
    <property type="entry name" value="GNAT_dom"/>
</dbReference>
<dbReference type="SUPFAM" id="SSF55729">
    <property type="entry name" value="Acyl-CoA N-acyltransferases (Nat)"/>
    <property type="match status" value="1"/>
</dbReference>
<evidence type="ECO:0000313" key="2">
    <source>
        <dbReference type="EMBL" id="GGN14158.1"/>
    </source>
</evidence>
<organism evidence="2 3">
    <name type="scientific">Streptomyces fuscichromogenes</name>
    <dbReference type="NCBI Taxonomy" id="1324013"/>
    <lineage>
        <taxon>Bacteria</taxon>
        <taxon>Bacillati</taxon>
        <taxon>Actinomycetota</taxon>
        <taxon>Actinomycetes</taxon>
        <taxon>Kitasatosporales</taxon>
        <taxon>Streptomycetaceae</taxon>
        <taxon>Streptomyces</taxon>
    </lineage>
</organism>
<reference evidence="2" key="1">
    <citation type="journal article" date="2014" name="Int. J. Syst. Evol. Microbiol.">
        <title>Complete genome sequence of Corynebacterium casei LMG S-19264T (=DSM 44701T), isolated from a smear-ripened cheese.</title>
        <authorList>
            <consortium name="US DOE Joint Genome Institute (JGI-PGF)"/>
            <person name="Walter F."/>
            <person name="Albersmeier A."/>
            <person name="Kalinowski J."/>
            <person name="Ruckert C."/>
        </authorList>
    </citation>
    <scope>NUCLEOTIDE SEQUENCE</scope>
    <source>
        <strain evidence="2">CGMCC 4.7110</strain>
    </source>
</reference>
<gene>
    <name evidence="2" type="ORF">GCM10011578_041770</name>
</gene>